<dbReference type="InterPro" id="IPR036188">
    <property type="entry name" value="FAD/NAD-bd_sf"/>
</dbReference>
<organism evidence="1 2">
    <name type="scientific">Candidatus Lokiarchaeum ossiferum</name>
    <dbReference type="NCBI Taxonomy" id="2951803"/>
    <lineage>
        <taxon>Archaea</taxon>
        <taxon>Promethearchaeati</taxon>
        <taxon>Promethearchaeota</taxon>
        <taxon>Promethearchaeia</taxon>
        <taxon>Promethearchaeales</taxon>
        <taxon>Promethearchaeaceae</taxon>
        <taxon>Candidatus Lokiarchaeum</taxon>
    </lineage>
</organism>
<dbReference type="GO" id="GO:0016491">
    <property type="term" value="F:oxidoreductase activity"/>
    <property type="evidence" value="ECO:0007669"/>
    <property type="project" value="UniProtKB-KW"/>
</dbReference>
<dbReference type="InterPro" id="IPR050407">
    <property type="entry name" value="Geranylgeranyl_reductase"/>
</dbReference>
<accession>A0ABY6HNG6</accession>
<keyword evidence="2" id="KW-1185">Reference proteome</keyword>
<dbReference type="EC" id="1.3.7.11" evidence="1"/>
<sequence>MEKSKVNFDVDVDVCIIGGSIAGNYLACLLAEKNVNCIVIEEHYELGKPFQCAGIISQKILTLLDFPDDIILNRVHIAEIVAPNLVSIKMSGSESPVIIDRVRFDAYFGCKAQGLGVKYYLGEKYLKHWALSKTDVIIKTSKRIIKARMVVGADGPFSKVAAHFNQKNYVIPAVQARFEMKYPIDQTSMYFNPRWKELFGYVVPEKEGSVCRVGLATKNHPNKAFQLFLKKLNLSSVNQIDRQGGALPVGLLAPMVFQNTVLIGDSACMVKATTGGGIIMLVSAAKILAPAISLAISQKNFSHNFLYHHYERKVRKSIGRELKLHYIIRILLEALAPHEFNHFFHLYTTTSLQNVIREYADMDFPLKVIKKLFQEGTFIRYIFYLGFKYYRMIPKVFSILFK</sequence>
<reference evidence="1" key="1">
    <citation type="submission" date="2022-09" db="EMBL/GenBank/DDBJ databases">
        <title>Actin cytoskeleton and complex cell architecture in an #Asgard archaeon.</title>
        <authorList>
            <person name="Ponce Toledo R.I."/>
            <person name="Schleper C."/>
            <person name="Rodrigues Oliveira T."/>
            <person name="Wollweber F."/>
            <person name="Xu J."/>
            <person name="Rittmann S."/>
            <person name="Klingl A."/>
            <person name="Pilhofer M."/>
        </authorList>
    </citation>
    <scope>NUCLEOTIDE SEQUENCE</scope>
    <source>
        <strain evidence="1">B-35</strain>
    </source>
</reference>
<dbReference type="Gene3D" id="3.30.9.10">
    <property type="entry name" value="D-Amino Acid Oxidase, subunit A, domain 2"/>
    <property type="match status" value="1"/>
</dbReference>
<dbReference type="Gene3D" id="3.50.50.60">
    <property type="entry name" value="FAD/NAD(P)-binding domain"/>
    <property type="match status" value="1"/>
</dbReference>
<dbReference type="PANTHER" id="PTHR42685:SF21">
    <property type="entry name" value="DEHYDROGENASE (FLAVOPROTEIN)-LIKE PROTEIN"/>
    <property type="match status" value="1"/>
</dbReference>
<dbReference type="PRINTS" id="PR00420">
    <property type="entry name" value="RNGMNOXGNASE"/>
</dbReference>
<protein>
    <submittedName>
        <fullName evidence="1">Digeranylgeranylglycerophospholipid reductase</fullName>
        <ecNumber evidence="1">1.3.7.11</ecNumber>
    </submittedName>
</protein>
<name>A0ABY6HNG6_9ARCH</name>
<evidence type="ECO:0000313" key="2">
    <source>
        <dbReference type="Proteomes" id="UP001208689"/>
    </source>
</evidence>
<gene>
    <name evidence="1" type="ORF">NEF87_001332</name>
</gene>
<dbReference type="EMBL" id="CP104013">
    <property type="protein sequence ID" value="UYP45047.1"/>
    <property type="molecule type" value="Genomic_DNA"/>
</dbReference>
<keyword evidence="1" id="KW-0560">Oxidoreductase</keyword>
<proteinExistence type="predicted"/>
<dbReference type="Proteomes" id="UP001208689">
    <property type="component" value="Chromosome"/>
</dbReference>
<evidence type="ECO:0000313" key="1">
    <source>
        <dbReference type="EMBL" id="UYP45047.1"/>
    </source>
</evidence>
<dbReference type="PANTHER" id="PTHR42685">
    <property type="entry name" value="GERANYLGERANYL DIPHOSPHATE REDUCTASE"/>
    <property type="match status" value="1"/>
</dbReference>
<dbReference type="SUPFAM" id="SSF51905">
    <property type="entry name" value="FAD/NAD(P)-binding domain"/>
    <property type="match status" value="1"/>
</dbReference>
<dbReference type="Pfam" id="PF05834">
    <property type="entry name" value="Lycopene_cycl"/>
    <property type="match status" value="1"/>
</dbReference>